<dbReference type="EMBL" id="DVNK01000027">
    <property type="protein sequence ID" value="HIU46423.1"/>
    <property type="molecule type" value="Genomic_DNA"/>
</dbReference>
<dbReference type="SMART" id="SM00729">
    <property type="entry name" value="Elp3"/>
    <property type="match status" value="1"/>
</dbReference>
<evidence type="ECO:0000313" key="6">
    <source>
        <dbReference type="EMBL" id="HIU46423.1"/>
    </source>
</evidence>
<dbReference type="SUPFAM" id="SSF102114">
    <property type="entry name" value="Radical SAM enzymes"/>
    <property type="match status" value="1"/>
</dbReference>
<dbReference type="InterPro" id="IPR023995">
    <property type="entry name" value="HemZ"/>
</dbReference>
<proteinExistence type="predicted"/>
<dbReference type="SFLD" id="SFLDF00310">
    <property type="entry name" value="oxygen-independent_coproporphy"/>
    <property type="match status" value="1"/>
</dbReference>
<dbReference type="PANTHER" id="PTHR13932">
    <property type="entry name" value="COPROPORPHYRINIGEN III OXIDASE"/>
    <property type="match status" value="1"/>
</dbReference>
<dbReference type="InterPro" id="IPR013785">
    <property type="entry name" value="Aldolase_TIM"/>
</dbReference>
<keyword evidence="3" id="KW-0408">Iron</keyword>
<organism evidence="6 7">
    <name type="scientific">Candidatus Fimadaptatus faecigallinarum</name>
    <dbReference type="NCBI Taxonomy" id="2840814"/>
    <lineage>
        <taxon>Bacteria</taxon>
        <taxon>Bacillati</taxon>
        <taxon>Bacillota</taxon>
        <taxon>Clostridia</taxon>
        <taxon>Eubacteriales</taxon>
        <taxon>Candidatus Fimadaptatus</taxon>
    </lineage>
</organism>
<dbReference type="Gene3D" id="3.20.20.70">
    <property type="entry name" value="Aldolase class I"/>
    <property type="match status" value="1"/>
</dbReference>
<keyword evidence="6" id="KW-0560">Oxidoreductase</keyword>
<evidence type="ECO:0000256" key="2">
    <source>
        <dbReference type="ARBA" id="ARBA00022723"/>
    </source>
</evidence>
<dbReference type="NCBIfam" id="TIGR03994">
    <property type="entry name" value="rSAM_HemZ"/>
    <property type="match status" value="1"/>
</dbReference>
<dbReference type="CDD" id="cd01335">
    <property type="entry name" value="Radical_SAM"/>
    <property type="match status" value="1"/>
</dbReference>
<evidence type="ECO:0000256" key="4">
    <source>
        <dbReference type="ARBA" id="ARBA00023014"/>
    </source>
</evidence>
<dbReference type="Pfam" id="PF04055">
    <property type="entry name" value="Radical_SAM"/>
    <property type="match status" value="1"/>
</dbReference>
<keyword evidence="1" id="KW-0949">S-adenosyl-L-methionine</keyword>
<reference evidence="6" key="1">
    <citation type="submission" date="2020-10" db="EMBL/GenBank/DDBJ databases">
        <authorList>
            <person name="Gilroy R."/>
        </authorList>
    </citation>
    <scope>NUCLEOTIDE SEQUENCE</scope>
    <source>
        <strain evidence="6">ChiSxjej2B14-8506</strain>
    </source>
</reference>
<comment type="caution">
    <text evidence="6">The sequence shown here is derived from an EMBL/GenBank/DDBJ whole genome shotgun (WGS) entry which is preliminary data.</text>
</comment>
<name>A0A9D1LR00_9FIRM</name>
<dbReference type="SFLD" id="SFLDS00029">
    <property type="entry name" value="Radical_SAM"/>
    <property type="match status" value="1"/>
</dbReference>
<dbReference type="InterPro" id="IPR006638">
    <property type="entry name" value="Elp3/MiaA/NifB-like_rSAM"/>
</dbReference>
<dbReference type="GO" id="GO:0006779">
    <property type="term" value="P:porphyrin-containing compound biosynthetic process"/>
    <property type="evidence" value="ECO:0007669"/>
    <property type="project" value="TreeGrafter"/>
</dbReference>
<dbReference type="SFLD" id="SFLDG01082">
    <property type="entry name" value="B12-binding_domain_containing"/>
    <property type="match status" value="1"/>
</dbReference>
<dbReference type="PROSITE" id="PS51918">
    <property type="entry name" value="RADICAL_SAM"/>
    <property type="match status" value="1"/>
</dbReference>
<dbReference type="InterPro" id="IPR034505">
    <property type="entry name" value="Coproporphyrinogen-III_oxidase"/>
</dbReference>
<accession>A0A9D1LR00</accession>
<dbReference type="GO" id="GO:0005737">
    <property type="term" value="C:cytoplasm"/>
    <property type="evidence" value="ECO:0007669"/>
    <property type="project" value="TreeGrafter"/>
</dbReference>
<evidence type="ECO:0000256" key="3">
    <source>
        <dbReference type="ARBA" id="ARBA00023004"/>
    </source>
</evidence>
<dbReference type="PANTHER" id="PTHR13932:SF1">
    <property type="entry name" value="OXYGEN-INDEPENDENT COPROPORPHYRINOGEN-III OXIDASE-LIKE PROTEIN HEMZ"/>
    <property type="match status" value="1"/>
</dbReference>
<gene>
    <name evidence="6" type="primary">hemZ</name>
    <name evidence="6" type="ORF">IAC59_04120</name>
</gene>
<dbReference type="GO" id="GO:0046872">
    <property type="term" value="F:metal ion binding"/>
    <property type="evidence" value="ECO:0007669"/>
    <property type="project" value="UniProtKB-KW"/>
</dbReference>
<dbReference type="GO" id="GO:0051989">
    <property type="term" value="F:coproporphyrinogen dehydrogenase activity"/>
    <property type="evidence" value="ECO:0007669"/>
    <property type="project" value="UniProtKB-EC"/>
</dbReference>
<feature type="domain" description="Radical SAM core" evidence="5">
    <location>
        <begin position="155"/>
        <end position="385"/>
    </location>
</feature>
<protein>
    <submittedName>
        <fullName evidence="6">Coproporphyrinogen dehydrogenase HemZ</fullName>
        <ecNumber evidence="6">1.3.98.3</ecNumber>
    </submittedName>
</protein>
<dbReference type="SFLD" id="SFLDG01065">
    <property type="entry name" value="anaerobic_coproporphyrinogen-I"/>
    <property type="match status" value="1"/>
</dbReference>
<dbReference type="Proteomes" id="UP000824123">
    <property type="component" value="Unassembled WGS sequence"/>
</dbReference>
<dbReference type="InterPro" id="IPR007197">
    <property type="entry name" value="rSAM"/>
</dbReference>
<evidence type="ECO:0000313" key="7">
    <source>
        <dbReference type="Proteomes" id="UP000824123"/>
    </source>
</evidence>
<reference evidence="6" key="2">
    <citation type="journal article" date="2021" name="PeerJ">
        <title>Extensive microbial diversity within the chicken gut microbiome revealed by metagenomics and culture.</title>
        <authorList>
            <person name="Gilroy R."/>
            <person name="Ravi A."/>
            <person name="Getino M."/>
            <person name="Pursley I."/>
            <person name="Horton D.L."/>
            <person name="Alikhan N.F."/>
            <person name="Baker D."/>
            <person name="Gharbi K."/>
            <person name="Hall N."/>
            <person name="Watson M."/>
            <person name="Adriaenssens E.M."/>
            <person name="Foster-Nyarko E."/>
            <person name="Jarju S."/>
            <person name="Secka A."/>
            <person name="Antonio M."/>
            <person name="Oren A."/>
            <person name="Chaudhuri R.R."/>
            <person name="La Ragione R."/>
            <person name="Hildebrand F."/>
            <person name="Pallen M.J."/>
        </authorList>
    </citation>
    <scope>NUCLEOTIDE SEQUENCE</scope>
    <source>
        <strain evidence="6">ChiSxjej2B14-8506</strain>
    </source>
</reference>
<evidence type="ECO:0000259" key="5">
    <source>
        <dbReference type="PROSITE" id="PS51918"/>
    </source>
</evidence>
<evidence type="ECO:0000256" key="1">
    <source>
        <dbReference type="ARBA" id="ARBA00022691"/>
    </source>
</evidence>
<dbReference type="InterPro" id="IPR058240">
    <property type="entry name" value="rSAM_sf"/>
</dbReference>
<dbReference type="EC" id="1.3.98.3" evidence="6"/>
<dbReference type="AlphaFoldDB" id="A0A9D1LR00"/>
<keyword evidence="4" id="KW-0411">Iron-sulfur</keyword>
<dbReference type="GO" id="GO:0051539">
    <property type="term" value="F:4 iron, 4 sulfur cluster binding"/>
    <property type="evidence" value="ECO:0007669"/>
    <property type="project" value="TreeGrafter"/>
</dbReference>
<keyword evidence="2" id="KW-0479">Metal-binding</keyword>
<sequence>MILRTPLPEFFNDICEVVRLFISVSEIRLAEPGQDADLIHTHAERDGQWVEAFDYIGAHREAALAVPGGDALERKKQLKRLIKHTLYLLLRDALGVRPPWGSLTGIRPTRLVYEALEHGMDEAQALNWLSRTFDVSEHKSELLGEIVRAQRPVICHDTGVFDLYIGIPFCTTRCAYCSFASDELGNGRMVEPYLDALLREIAATGELMRTRGLKVRAAYMGGGTPTALSATQLTRVITAAQREFPNAIEWTCEAGRPDTIDRAKLQALLDLGITRISINPQTLCDRTLEIIGRRHTTRDTLDAYALARSMGFDDINMDLIAALPGEDIADFERTMRGVCELAPESVTVHTLAIKRASRLHERGYNQVDAPTAQRMVELARDMAHAAGYVPYYLYRQKYMAGNLENVGYSRPGRACLYNIDIMEETTHNLALGAGAISKWIFPERRRIERAANVRSIELYIQRLDEMVERKAHVISMYDDAPLN</sequence>